<dbReference type="HOGENOM" id="CLU_2301859_0_0_9"/>
<protein>
    <submittedName>
        <fullName evidence="1">Uncharacterized protein</fullName>
    </submittedName>
</protein>
<dbReference type="AlphaFoldDB" id="D0BK65"/>
<organism evidence="1 2">
    <name type="scientific">Granulicatella elegans ATCC 700633</name>
    <dbReference type="NCBI Taxonomy" id="626369"/>
    <lineage>
        <taxon>Bacteria</taxon>
        <taxon>Bacillati</taxon>
        <taxon>Bacillota</taxon>
        <taxon>Bacilli</taxon>
        <taxon>Lactobacillales</taxon>
        <taxon>Carnobacteriaceae</taxon>
        <taxon>Granulicatella</taxon>
    </lineage>
</organism>
<evidence type="ECO:0000313" key="2">
    <source>
        <dbReference type="Proteomes" id="UP000002939"/>
    </source>
</evidence>
<dbReference type="EMBL" id="ACRF02000013">
    <property type="protein sequence ID" value="EEW93468.2"/>
    <property type="molecule type" value="Genomic_DNA"/>
</dbReference>
<reference evidence="1" key="1">
    <citation type="submission" date="2009-09" db="EMBL/GenBank/DDBJ databases">
        <authorList>
            <consortium name="The Broad Institute Genome Sequencing Platform"/>
            <person name="Ward D."/>
            <person name="Feldgarden M."/>
            <person name="Earl A."/>
            <person name="Young S.K."/>
            <person name="Zeng Q."/>
            <person name="Koehrsen M."/>
            <person name="Alvarado L."/>
            <person name="Berlin A."/>
            <person name="Bochicchio J."/>
            <person name="Borenstein D."/>
            <person name="Chapman S.B."/>
            <person name="Chen Z."/>
            <person name="Engels R."/>
            <person name="Freedman E."/>
            <person name="Gellesch M."/>
            <person name="Goldberg J."/>
            <person name="Griggs A."/>
            <person name="Gujja S."/>
            <person name="Heilman E."/>
            <person name="Heiman D."/>
            <person name="Hepburn T."/>
            <person name="Howarth C."/>
            <person name="Jen D."/>
            <person name="Larson L."/>
            <person name="Lewis B."/>
            <person name="Mehta T."/>
            <person name="Park D."/>
            <person name="Pearson M."/>
            <person name="Roberts A."/>
            <person name="Saif S."/>
            <person name="Shea T."/>
            <person name="Shenoy N."/>
            <person name="Sisk P."/>
            <person name="Stolte C."/>
            <person name="Sykes S."/>
            <person name="Thomson T."/>
            <person name="Walk T."/>
            <person name="White J."/>
            <person name="Yandava C."/>
            <person name="Sibley C.D."/>
            <person name="Field T.R."/>
            <person name="Grinwis M."/>
            <person name="Eshaghurshan C.S."/>
            <person name="Surette M.G."/>
            <person name="Haas B."/>
            <person name="Nusbaum C."/>
            <person name="Birren B."/>
        </authorList>
    </citation>
    <scope>NUCLEOTIDE SEQUENCE [LARGE SCALE GENOMIC DNA]</scope>
    <source>
        <strain evidence="1">ATCC 700633</strain>
    </source>
</reference>
<dbReference type="Proteomes" id="UP000002939">
    <property type="component" value="Unassembled WGS sequence"/>
</dbReference>
<name>D0BK65_9LACT</name>
<sequence length="100" mass="11485">MVYSYYSISTTTFPNFFCASSDYLRYNKPENTNKGSDNMKIEEFDTVLLKDGQTAAIVDKLSEDTFIADIGDSPEDWDTVTITIDEIEKVVYRNEKSIDR</sequence>
<accession>D0BK65</accession>
<proteinExistence type="predicted"/>
<reference evidence="1" key="2">
    <citation type="submission" date="2011-10" db="EMBL/GenBank/DDBJ databases">
        <title>The Genome Sequence of Granulicatella elegans ATCC 700633.</title>
        <authorList>
            <consortium name="The Broad Institute Genome Sequencing Platform"/>
            <consortium name="The Broad Institute Genome Sequencing Center for Infectious Disease"/>
            <person name="Earl A."/>
            <person name="Ward D."/>
            <person name="Feldgarden M."/>
            <person name="Gevers D."/>
            <person name="Sibley C.D."/>
            <person name="Field T.R."/>
            <person name="Grinwis M."/>
            <person name="Eshaghurshan C.S."/>
            <person name="Surette M.G."/>
            <person name="Young S.K."/>
            <person name="Zeng Q."/>
            <person name="Gargeya S."/>
            <person name="Fitzgerald M."/>
            <person name="Haas B."/>
            <person name="Abouelleil A."/>
            <person name="Alvarado L."/>
            <person name="Arachchi H.M."/>
            <person name="Berlin A."/>
            <person name="Brown A."/>
            <person name="Chapman S.B."/>
            <person name="Chen Z."/>
            <person name="Dunbar C."/>
            <person name="Freedman E."/>
            <person name="Gearin G."/>
            <person name="Goldberg J."/>
            <person name="Griggs A."/>
            <person name="Gujja S."/>
            <person name="Heiman D."/>
            <person name="Howarth C."/>
            <person name="Larson L."/>
            <person name="Lui A."/>
            <person name="MacDonald P.J.P."/>
            <person name="Montmayeur A."/>
            <person name="Murphy C."/>
            <person name="Neiman D."/>
            <person name="Pearson M."/>
            <person name="Priest M."/>
            <person name="Roberts A."/>
            <person name="Saif S."/>
            <person name="Shea T."/>
            <person name="Shenoy N."/>
            <person name="Sisk P."/>
            <person name="Stolte C."/>
            <person name="Sykes S."/>
            <person name="Wortman J."/>
            <person name="Nusbaum C."/>
            <person name="Birren B."/>
        </authorList>
    </citation>
    <scope>NUCLEOTIDE SEQUENCE [LARGE SCALE GENOMIC DNA]</scope>
    <source>
        <strain evidence="1">ATCC 700633</strain>
    </source>
</reference>
<gene>
    <name evidence="1" type="ORF">HMPREF0446_00350</name>
</gene>
<dbReference type="STRING" id="626369.HMPREF0446_00350"/>
<dbReference type="RefSeq" id="WP_020991359.1">
    <property type="nucleotide sequence ID" value="NZ_KI391971.1"/>
</dbReference>
<keyword evidence="2" id="KW-1185">Reference proteome</keyword>
<comment type="caution">
    <text evidence="1">The sequence shown here is derived from an EMBL/GenBank/DDBJ whole genome shotgun (WGS) entry which is preliminary data.</text>
</comment>
<evidence type="ECO:0000313" key="1">
    <source>
        <dbReference type="EMBL" id="EEW93468.2"/>
    </source>
</evidence>